<proteinExistence type="predicted"/>
<accession>A0A517Z7S4</accession>
<reference evidence="3 4" key="1">
    <citation type="submission" date="2019-02" db="EMBL/GenBank/DDBJ databases">
        <title>Deep-cultivation of Planctomycetes and their phenomic and genomic characterization uncovers novel biology.</title>
        <authorList>
            <person name="Wiegand S."/>
            <person name="Jogler M."/>
            <person name="Boedeker C."/>
            <person name="Pinto D."/>
            <person name="Vollmers J."/>
            <person name="Rivas-Marin E."/>
            <person name="Kohn T."/>
            <person name="Peeters S.H."/>
            <person name="Heuer A."/>
            <person name="Rast P."/>
            <person name="Oberbeckmann S."/>
            <person name="Bunk B."/>
            <person name="Jeske O."/>
            <person name="Meyerdierks A."/>
            <person name="Storesund J.E."/>
            <person name="Kallscheuer N."/>
            <person name="Luecker S."/>
            <person name="Lage O.M."/>
            <person name="Pohl T."/>
            <person name="Merkel B.J."/>
            <person name="Hornburger P."/>
            <person name="Mueller R.-W."/>
            <person name="Bruemmer F."/>
            <person name="Labrenz M."/>
            <person name="Spormann A.M."/>
            <person name="Op den Camp H."/>
            <person name="Overmann J."/>
            <person name="Amann R."/>
            <person name="Jetten M.S.M."/>
            <person name="Mascher T."/>
            <person name="Medema M.H."/>
            <person name="Devos D.P."/>
            <person name="Kaster A.-K."/>
            <person name="Ovreas L."/>
            <person name="Rohde M."/>
            <person name="Galperin M.Y."/>
            <person name="Jogler C."/>
        </authorList>
    </citation>
    <scope>NUCLEOTIDE SEQUENCE [LARGE SCALE GENOMIC DNA]</scope>
    <source>
        <strain evidence="3 4">Mal4</strain>
    </source>
</reference>
<evidence type="ECO:0000313" key="3">
    <source>
        <dbReference type="EMBL" id="QDU38491.1"/>
    </source>
</evidence>
<dbReference type="EMBL" id="CP036275">
    <property type="protein sequence ID" value="QDU38491.1"/>
    <property type="molecule type" value="Genomic_DNA"/>
</dbReference>
<dbReference type="RefSeq" id="WP_145369766.1">
    <property type="nucleotide sequence ID" value="NZ_CP036275.1"/>
</dbReference>
<dbReference type="InterPro" id="IPR050955">
    <property type="entry name" value="Plant_Biomass_Hydrol_Est"/>
</dbReference>
<protein>
    <recommendedName>
        <fullName evidence="5">Prolyl oligopeptidase family protein</fullName>
    </recommendedName>
</protein>
<dbReference type="AlphaFoldDB" id="A0A517Z7S4"/>
<dbReference type="KEGG" id="mri:Mal4_28190"/>
<keyword evidence="1" id="KW-0732">Signal</keyword>
<gene>
    <name evidence="3" type="ORF">Mal4_28190</name>
</gene>
<evidence type="ECO:0000256" key="1">
    <source>
        <dbReference type="ARBA" id="ARBA00022729"/>
    </source>
</evidence>
<feature type="region of interest" description="Disordered" evidence="2">
    <location>
        <begin position="20"/>
        <end position="46"/>
    </location>
</feature>
<dbReference type="OrthoDB" id="236649at2"/>
<evidence type="ECO:0000256" key="2">
    <source>
        <dbReference type="SAM" id="MobiDB-lite"/>
    </source>
</evidence>
<evidence type="ECO:0008006" key="5">
    <source>
        <dbReference type="Google" id="ProtNLM"/>
    </source>
</evidence>
<dbReference type="PANTHER" id="PTHR43037">
    <property type="entry name" value="UNNAMED PRODUCT-RELATED"/>
    <property type="match status" value="1"/>
</dbReference>
<dbReference type="Proteomes" id="UP000320496">
    <property type="component" value="Chromosome"/>
</dbReference>
<sequence length="676" mass="77255">MKQLLMICGTLALLANVARSDGPKDNNPDNVRQVPPPGIEVSDEDRGRLQQQLQELKTRLTELRKRDDPLSKNLMPDVEIFYRAVDQALRYDEFFAPGDIRKAEQVLEEGLSRASALLQGKAPWMHQRGLVVRGFRSRLDGTVQPYGLVVPEGYRVDGEKSYRCDLWFHGRGERNVEVQFIHQRMTSRGRIAPAETIVVHPFARYSNGNKFAGEIDTLEALAHAEQYYRIDPERTSVRGFSMGGAACWHLAVHYADRWFAATPGAGFSETPDFLRTFQNEELHPTWWEKKLWRLYDCPDWVENLIHCPTIAYSGEIDSQKQAADIMEVAFENAGMDMVHIIGPQTAHTIHPDSAQEIERRLASLAERGRERFPQAIQFVTYTLKYNRMHWLTVDALGQHWERAFVRASCPGRACDIEVTTENVTAMTLEFPAGWCPMDLQSEVTLNIDGNRMTAPRPKSDRSWRCQLHKDDTGRWQIGPRDTTGLVKKHNLQGPIDDALMDSFLFVAPDGASTHEMIEAWTQAELQHAIDHWRQQMRGDVRIKRADEVTDEDIARHHLILWGDASSNQLIQRVLPDLPVRWTAESIGIGEKDFAAATHVPAMIYPNSLNPERYVVLNSSFTYREYDYLNNARQVPKLPDWAIIDASEGSSSRWPGRITDADFFDESWQVRPVAVRE</sequence>
<evidence type="ECO:0000313" key="4">
    <source>
        <dbReference type="Proteomes" id="UP000320496"/>
    </source>
</evidence>
<dbReference type="InterPro" id="IPR029058">
    <property type="entry name" value="AB_hydrolase_fold"/>
</dbReference>
<dbReference type="SUPFAM" id="SSF53474">
    <property type="entry name" value="alpha/beta-Hydrolases"/>
    <property type="match status" value="1"/>
</dbReference>
<dbReference type="PANTHER" id="PTHR43037:SF1">
    <property type="entry name" value="BLL1128 PROTEIN"/>
    <property type="match status" value="1"/>
</dbReference>
<keyword evidence="4" id="KW-1185">Reference proteome</keyword>
<dbReference type="Gene3D" id="3.40.50.1820">
    <property type="entry name" value="alpha/beta hydrolase"/>
    <property type="match status" value="1"/>
</dbReference>
<name>A0A517Z7S4_9PLAN</name>
<organism evidence="3 4">
    <name type="scientific">Maioricimonas rarisocia</name>
    <dbReference type="NCBI Taxonomy" id="2528026"/>
    <lineage>
        <taxon>Bacteria</taxon>
        <taxon>Pseudomonadati</taxon>
        <taxon>Planctomycetota</taxon>
        <taxon>Planctomycetia</taxon>
        <taxon>Planctomycetales</taxon>
        <taxon>Planctomycetaceae</taxon>
        <taxon>Maioricimonas</taxon>
    </lineage>
</organism>